<sequence>MVERIQAFHTTCRTVSLLPGTNDPWKVTPIDHDLEAKYRSELPTFKKIARALDVVLPGTVPVDLTKQADVYRELAEEALGVARDAELVKTNLAPDGPAVGADQFHPNIWNAAEPLWGTGKYRVAVGAAATSLSAHIAQKAGSSLTDRALVAEVFSPKPAPGRPRLHVPGDPGTDNWRSRQEGLHLIAQGAFAGIRNLAAHSNDEWPEQHALEMLGVLSIVARWTDETEWLADVADE</sequence>
<accession>A0A841DZM6</accession>
<proteinExistence type="predicted"/>
<dbReference type="InterPro" id="IPR012654">
    <property type="entry name" value="CHP02391"/>
</dbReference>
<dbReference type="Proteomes" id="UP000558997">
    <property type="component" value="Unassembled WGS sequence"/>
</dbReference>
<protein>
    <recommendedName>
        <fullName evidence="1">Conserved hypothetical protein CHP02391 domain-containing protein</fullName>
    </recommendedName>
</protein>
<organism evidence="2 3">
    <name type="scientific">Kribbella solani</name>
    <dbReference type="NCBI Taxonomy" id="236067"/>
    <lineage>
        <taxon>Bacteria</taxon>
        <taxon>Bacillati</taxon>
        <taxon>Actinomycetota</taxon>
        <taxon>Actinomycetes</taxon>
        <taxon>Propionibacteriales</taxon>
        <taxon>Kribbellaceae</taxon>
        <taxon>Kribbella</taxon>
    </lineage>
</organism>
<keyword evidence="3" id="KW-1185">Reference proteome</keyword>
<dbReference type="Pfam" id="PF09509">
    <property type="entry name" value="Hypoth_Ymh"/>
    <property type="match status" value="1"/>
</dbReference>
<dbReference type="RefSeq" id="WP_184845116.1">
    <property type="nucleotide sequence ID" value="NZ_BAAAVN010000031.1"/>
</dbReference>
<evidence type="ECO:0000313" key="2">
    <source>
        <dbReference type="EMBL" id="MBB5984013.1"/>
    </source>
</evidence>
<name>A0A841DZM6_9ACTN</name>
<evidence type="ECO:0000259" key="1">
    <source>
        <dbReference type="Pfam" id="PF09509"/>
    </source>
</evidence>
<reference evidence="2 3" key="1">
    <citation type="submission" date="2020-08" db="EMBL/GenBank/DDBJ databases">
        <title>Sequencing the genomes of 1000 actinobacteria strains.</title>
        <authorList>
            <person name="Klenk H.-P."/>
        </authorList>
    </citation>
    <scope>NUCLEOTIDE SEQUENCE [LARGE SCALE GENOMIC DNA]</scope>
    <source>
        <strain evidence="2 3">DSM 17294</strain>
    </source>
</reference>
<comment type="caution">
    <text evidence="2">The sequence shown here is derived from an EMBL/GenBank/DDBJ whole genome shotgun (WGS) entry which is preliminary data.</text>
</comment>
<dbReference type="AlphaFoldDB" id="A0A841DZM6"/>
<dbReference type="EMBL" id="JACHNF010000002">
    <property type="protein sequence ID" value="MBB5984013.1"/>
    <property type="molecule type" value="Genomic_DNA"/>
</dbReference>
<feature type="domain" description="Conserved hypothetical protein CHP02391" evidence="1">
    <location>
        <begin position="103"/>
        <end position="223"/>
    </location>
</feature>
<gene>
    <name evidence="2" type="ORF">HDA44_007428</name>
</gene>
<evidence type="ECO:0000313" key="3">
    <source>
        <dbReference type="Proteomes" id="UP000558997"/>
    </source>
</evidence>